<gene>
    <name evidence="2" type="ORF">R3P38DRAFT_2759618</name>
</gene>
<dbReference type="AlphaFoldDB" id="A0AAW0E0B6"/>
<evidence type="ECO:0000313" key="3">
    <source>
        <dbReference type="Proteomes" id="UP001362999"/>
    </source>
</evidence>
<feature type="region of interest" description="Disordered" evidence="1">
    <location>
        <begin position="330"/>
        <end position="357"/>
    </location>
</feature>
<keyword evidence="3" id="KW-1185">Reference proteome</keyword>
<dbReference type="Proteomes" id="UP001362999">
    <property type="component" value="Unassembled WGS sequence"/>
</dbReference>
<dbReference type="EMBL" id="JAWWNJ010000004">
    <property type="protein sequence ID" value="KAK7057352.1"/>
    <property type="molecule type" value="Genomic_DNA"/>
</dbReference>
<organism evidence="2 3">
    <name type="scientific">Favolaschia claudopus</name>
    <dbReference type="NCBI Taxonomy" id="2862362"/>
    <lineage>
        <taxon>Eukaryota</taxon>
        <taxon>Fungi</taxon>
        <taxon>Dikarya</taxon>
        <taxon>Basidiomycota</taxon>
        <taxon>Agaricomycotina</taxon>
        <taxon>Agaricomycetes</taxon>
        <taxon>Agaricomycetidae</taxon>
        <taxon>Agaricales</taxon>
        <taxon>Marasmiineae</taxon>
        <taxon>Mycenaceae</taxon>
        <taxon>Favolaschia</taxon>
    </lineage>
</organism>
<feature type="region of interest" description="Disordered" evidence="1">
    <location>
        <begin position="169"/>
        <end position="198"/>
    </location>
</feature>
<feature type="region of interest" description="Disordered" evidence="1">
    <location>
        <begin position="1"/>
        <end position="23"/>
    </location>
</feature>
<reference evidence="2 3" key="1">
    <citation type="journal article" date="2024" name="J Genomics">
        <title>Draft genome sequencing and assembly of Favolaschia claudopus CIRM-BRFM 2984 isolated from oak limbs.</title>
        <authorList>
            <person name="Navarro D."/>
            <person name="Drula E."/>
            <person name="Chaduli D."/>
            <person name="Cazenave R."/>
            <person name="Ahrendt S."/>
            <person name="Wang J."/>
            <person name="Lipzen A."/>
            <person name="Daum C."/>
            <person name="Barry K."/>
            <person name="Grigoriev I.V."/>
            <person name="Favel A."/>
            <person name="Rosso M.N."/>
            <person name="Martin F."/>
        </authorList>
    </citation>
    <scope>NUCLEOTIDE SEQUENCE [LARGE SCALE GENOMIC DNA]</scope>
    <source>
        <strain evidence="2 3">CIRM-BRFM 2984</strain>
    </source>
</reference>
<comment type="caution">
    <text evidence="2">The sequence shown here is derived from an EMBL/GenBank/DDBJ whole genome shotgun (WGS) entry which is preliminary data.</text>
</comment>
<name>A0AAW0E0B6_9AGAR</name>
<sequence>MGSNVQTPRGETAQAPRSIATQHRDGFFLIPSRRSTTASANGSYSQTGIRIACTPPHSPGFISYLPCETLYRGFRGGHDSGANDNAQADSYVRHNTPVGPEGSISLGEGRAIYPSHTWLIRGDKSATILPQTNEKNEFTALASAYMRVCICPSDAFHISSLSNLPSTPFSPSHLHHADSRTSAHSTPSPQPSTLSAPSRVLVSPVNLGSSIPSSSTSAQQGRAHVLHLPSAGPLSAQTYMPNLTQWYHSPSLLTLPPASPRLVSPPALDVLCAAPARADADRKERAGQMGEDGGGMGWSEVGVMKGDKYDSTAALVANALKLPGRDDADTNARGADARSRVVRRKRSGHGAAKYGEGVEREKKTKWIKKEIEDLWRVRVSDNQRKTKLR</sequence>
<evidence type="ECO:0000256" key="1">
    <source>
        <dbReference type="SAM" id="MobiDB-lite"/>
    </source>
</evidence>
<feature type="compositionally biased region" description="Polar residues" evidence="1">
    <location>
        <begin position="182"/>
        <end position="196"/>
    </location>
</feature>
<proteinExistence type="predicted"/>
<protein>
    <submittedName>
        <fullName evidence="2">Uncharacterized protein</fullName>
    </submittedName>
</protein>
<feature type="compositionally biased region" description="Basic and acidic residues" evidence="1">
    <location>
        <begin position="330"/>
        <end position="339"/>
    </location>
</feature>
<evidence type="ECO:0000313" key="2">
    <source>
        <dbReference type="EMBL" id="KAK7057352.1"/>
    </source>
</evidence>
<accession>A0AAW0E0B6</accession>